<keyword evidence="6" id="KW-1185">Reference proteome</keyword>
<dbReference type="GO" id="GO:0003700">
    <property type="term" value="F:DNA-binding transcription factor activity"/>
    <property type="evidence" value="ECO:0007669"/>
    <property type="project" value="InterPro"/>
</dbReference>
<dbReference type="Gene3D" id="1.20.120.530">
    <property type="entry name" value="GntR ligand-binding domain-like"/>
    <property type="match status" value="1"/>
</dbReference>
<dbReference type="PRINTS" id="PR00035">
    <property type="entry name" value="HTHGNTR"/>
</dbReference>
<evidence type="ECO:0000313" key="5">
    <source>
        <dbReference type="EMBL" id="GGE27661.1"/>
    </source>
</evidence>
<evidence type="ECO:0000256" key="3">
    <source>
        <dbReference type="ARBA" id="ARBA00023163"/>
    </source>
</evidence>
<dbReference type="AlphaFoldDB" id="A0A8J2YF27"/>
<dbReference type="Pfam" id="PF07729">
    <property type="entry name" value="FCD"/>
    <property type="match status" value="1"/>
</dbReference>
<dbReference type="SUPFAM" id="SSF46785">
    <property type="entry name" value="Winged helix' DNA-binding domain"/>
    <property type="match status" value="1"/>
</dbReference>
<dbReference type="PROSITE" id="PS50949">
    <property type="entry name" value="HTH_GNTR"/>
    <property type="match status" value="1"/>
</dbReference>
<keyword evidence="3" id="KW-0804">Transcription</keyword>
<dbReference type="InterPro" id="IPR036390">
    <property type="entry name" value="WH_DNA-bd_sf"/>
</dbReference>
<keyword evidence="2" id="KW-0238">DNA-binding</keyword>
<dbReference type="PANTHER" id="PTHR43537:SF49">
    <property type="entry name" value="TRANSCRIPTIONAL REGULATORY PROTEIN"/>
    <property type="match status" value="1"/>
</dbReference>
<proteinExistence type="predicted"/>
<dbReference type="PANTHER" id="PTHR43537">
    <property type="entry name" value="TRANSCRIPTIONAL REGULATOR, GNTR FAMILY"/>
    <property type="match status" value="1"/>
</dbReference>
<dbReference type="Proteomes" id="UP000602745">
    <property type="component" value="Unassembled WGS sequence"/>
</dbReference>
<dbReference type="InterPro" id="IPR011711">
    <property type="entry name" value="GntR_C"/>
</dbReference>
<dbReference type="InterPro" id="IPR008920">
    <property type="entry name" value="TF_FadR/GntR_C"/>
</dbReference>
<feature type="domain" description="HTH gntR-type" evidence="4">
    <location>
        <begin position="14"/>
        <end position="81"/>
    </location>
</feature>
<dbReference type="InterPro" id="IPR036388">
    <property type="entry name" value="WH-like_DNA-bd_sf"/>
</dbReference>
<dbReference type="RefSeq" id="WP_188407728.1">
    <property type="nucleotide sequence ID" value="NZ_BMCP01000001.1"/>
</dbReference>
<reference evidence="5" key="1">
    <citation type="journal article" date="2014" name="Int. J. Syst. Evol. Microbiol.">
        <title>Complete genome sequence of Corynebacterium casei LMG S-19264T (=DSM 44701T), isolated from a smear-ripened cheese.</title>
        <authorList>
            <consortium name="US DOE Joint Genome Institute (JGI-PGF)"/>
            <person name="Walter F."/>
            <person name="Albersmeier A."/>
            <person name="Kalinowski J."/>
            <person name="Ruckert C."/>
        </authorList>
    </citation>
    <scope>NUCLEOTIDE SEQUENCE</scope>
    <source>
        <strain evidence="5">CCM 7684</strain>
    </source>
</reference>
<keyword evidence="1" id="KW-0805">Transcription regulation</keyword>
<comment type="caution">
    <text evidence="5">The sequence shown here is derived from an EMBL/GenBank/DDBJ whole genome shotgun (WGS) entry which is preliminary data.</text>
</comment>
<dbReference type="EMBL" id="BMCP01000001">
    <property type="protein sequence ID" value="GGE27661.1"/>
    <property type="molecule type" value="Genomic_DNA"/>
</dbReference>
<sequence length="224" mass="25015">MSLEAPTTDRDSHGSAADYAYAALRREIVERRFTPGRRMREIELSEWLGISRTPTRQALARLEVEGLLTMVPRNGLVVASLDERATTELYEMRLALEGSAAAFAARHASERDIAKLNELLELEQHLPEDADALYRHNLAFHQALYAAGHNRFLVKSLAALHDAMSLLGPTTLAQPGRPVEALAEHRLIIDAIVRRDADAAERAARDHIHHAFNVRKRMPPLSPV</sequence>
<evidence type="ECO:0000313" key="6">
    <source>
        <dbReference type="Proteomes" id="UP000602745"/>
    </source>
</evidence>
<reference evidence="5" key="2">
    <citation type="submission" date="2020-09" db="EMBL/GenBank/DDBJ databases">
        <authorList>
            <person name="Sun Q."/>
            <person name="Sedlacek I."/>
        </authorList>
    </citation>
    <scope>NUCLEOTIDE SEQUENCE</scope>
    <source>
        <strain evidence="5">CCM 7684</strain>
    </source>
</reference>
<dbReference type="CDD" id="cd07377">
    <property type="entry name" value="WHTH_GntR"/>
    <property type="match status" value="1"/>
</dbReference>
<dbReference type="InterPro" id="IPR000524">
    <property type="entry name" value="Tscrpt_reg_HTH_GntR"/>
</dbReference>
<protein>
    <submittedName>
        <fullName evidence="5">GntR family transcriptional regulator</fullName>
    </submittedName>
</protein>
<evidence type="ECO:0000256" key="1">
    <source>
        <dbReference type="ARBA" id="ARBA00023015"/>
    </source>
</evidence>
<dbReference type="SMART" id="SM00345">
    <property type="entry name" value="HTH_GNTR"/>
    <property type="match status" value="1"/>
</dbReference>
<dbReference type="SMART" id="SM00895">
    <property type="entry name" value="FCD"/>
    <property type="match status" value="1"/>
</dbReference>
<organism evidence="5 6">
    <name type="scientific">Agaricicola taiwanensis</name>
    <dbReference type="NCBI Taxonomy" id="591372"/>
    <lineage>
        <taxon>Bacteria</taxon>
        <taxon>Pseudomonadati</taxon>
        <taxon>Pseudomonadota</taxon>
        <taxon>Alphaproteobacteria</taxon>
        <taxon>Rhodobacterales</taxon>
        <taxon>Paracoccaceae</taxon>
        <taxon>Agaricicola</taxon>
    </lineage>
</organism>
<dbReference type="Pfam" id="PF00392">
    <property type="entry name" value="GntR"/>
    <property type="match status" value="1"/>
</dbReference>
<dbReference type="SUPFAM" id="SSF48008">
    <property type="entry name" value="GntR ligand-binding domain-like"/>
    <property type="match status" value="1"/>
</dbReference>
<accession>A0A8J2YF27</accession>
<gene>
    <name evidence="5" type="ORF">GCM10007276_01050</name>
</gene>
<evidence type="ECO:0000259" key="4">
    <source>
        <dbReference type="PROSITE" id="PS50949"/>
    </source>
</evidence>
<dbReference type="GO" id="GO:0003677">
    <property type="term" value="F:DNA binding"/>
    <property type="evidence" value="ECO:0007669"/>
    <property type="project" value="UniProtKB-KW"/>
</dbReference>
<name>A0A8J2YF27_9RHOB</name>
<dbReference type="Gene3D" id="1.10.10.10">
    <property type="entry name" value="Winged helix-like DNA-binding domain superfamily/Winged helix DNA-binding domain"/>
    <property type="match status" value="1"/>
</dbReference>
<evidence type="ECO:0000256" key="2">
    <source>
        <dbReference type="ARBA" id="ARBA00023125"/>
    </source>
</evidence>